<evidence type="ECO:0000256" key="1">
    <source>
        <dbReference type="SAM" id="Phobius"/>
    </source>
</evidence>
<keyword evidence="3" id="KW-1185">Reference proteome</keyword>
<dbReference type="Proteomes" id="UP000001399">
    <property type="component" value="Chromosome"/>
</dbReference>
<protein>
    <submittedName>
        <fullName evidence="2">Uncharacterized protein</fullName>
    </submittedName>
</protein>
<feature type="transmembrane region" description="Helical" evidence="1">
    <location>
        <begin position="21"/>
        <end position="38"/>
    </location>
</feature>
<dbReference type="AlphaFoldDB" id="E3I2F8"/>
<accession>E3I2F8</accession>
<keyword evidence="1" id="KW-0472">Membrane</keyword>
<dbReference type="HOGENOM" id="CLU_3316106_0_0_5"/>
<sequence>MAASWPKSPSAKGEVRMKKSSIVLAAAAVVVPGVSPFVM</sequence>
<proteinExistence type="predicted"/>
<evidence type="ECO:0000313" key="2">
    <source>
        <dbReference type="EMBL" id="ADP70242.1"/>
    </source>
</evidence>
<organism evidence="2 3">
    <name type="scientific">Rhodomicrobium vannielii (strain ATCC 17100 / DSM 162 / LMG 4299 / NCIMB 10020 / ATH 3.1.1)</name>
    <dbReference type="NCBI Taxonomy" id="648757"/>
    <lineage>
        <taxon>Bacteria</taxon>
        <taxon>Pseudomonadati</taxon>
        <taxon>Pseudomonadota</taxon>
        <taxon>Alphaproteobacteria</taxon>
        <taxon>Hyphomicrobiales</taxon>
        <taxon>Hyphomicrobiaceae</taxon>
        <taxon>Rhodomicrobium</taxon>
    </lineage>
</organism>
<gene>
    <name evidence="2" type="ordered locus">Rvan_0966</name>
</gene>
<reference evidence="3" key="1">
    <citation type="journal article" date="2011" name="J. Bacteriol.">
        <title>Genome sequences of eight morphologically diverse alphaproteobacteria.</title>
        <authorList>
            <consortium name="US DOE Joint Genome Institute"/>
            <person name="Brown P.J."/>
            <person name="Kysela D.T."/>
            <person name="Buechlein A."/>
            <person name="Hemmerich C."/>
            <person name="Brun Y.V."/>
        </authorList>
    </citation>
    <scope>NUCLEOTIDE SEQUENCE [LARGE SCALE GENOMIC DNA]</scope>
    <source>
        <strain evidence="3">ATCC 17100 / ATH 3.1.1 / DSM 162 / LMG 4299</strain>
    </source>
</reference>
<keyword evidence="1" id="KW-0812">Transmembrane</keyword>
<dbReference type="EMBL" id="CP002292">
    <property type="protein sequence ID" value="ADP70242.1"/>
    <property type="molecule type" value="Genomic_DNA"/>
</dbReference>
<keyword evidence="1" id="KW-1133">Transmembrane helix</keyword>
<dbReference type="KEGG" id="rva:Rvan_0966"/>
<name>E3I2F8_RHOVT</name>
<evidence type="ECO:0000313" key="3">
    <source>
        <dbReference type="Proteomes" id="UP000001399"/>
    </source>
</evidence>